<keyword evidence="2" id="KW-0520">NAD</keyword>
<dbReference type="PIRSF" id="PIRSF000124">
    <property type="entry name" value="UDPglc_GDPman_dh"/>
    <property type="match status" value="1"/>
</dbReference>
<gene>
    <name evidence="4" type="ORF">METZ01_LOCUS154987</name>
</gene>
<dbReference type="InterPro" id="IPR001732">
    <property type="entry name" value="UDP-Glc/GDP-Man_DH_N"/>
</dbReference>
<dbReference type="InterPro" id="IPR028359">
    <property type="entry name" value="UDP_ManNAc/GlcNAc_DH"/>
</dbReference>
<dbReference type="PANTHER" id="PTHR43491:SF1">
    <property type="entry name" value="UDP-N-ACETYL-D-MANNOSAMINE DEHYDROGENASE"/>
    <property type="match status" value="1"/>
</dbReference>
<dbReference type="GO" id="GO:0051287">
    <property type="term" value="F:NAD binding"/>
    <property type="evidence" value="ECO:0007669"/>
    <property type="project" value="InterPro"/>
</dbReference>
<dbReference type="NCBIfam" id="TIGR03026">
    <property type="entry name" value="NDP-sugDHase"/>
    <property type="match status" value="1"/>
</dbReference>
<dbReference type="PANTHER" id="PTHR43491">
    <property type="entry name" value="UDP-N-ACETYL-D-MANNOSAMINE DEHYDROGENASE"/>
    <property type="match status" value="1"/>
</dbReference>
<dbReference type="InterPro" id="IPR008927">
    <property type="entry name" value="6-PGluconate_DH-like_C_sf"/>
</dbReference>
<evidence type="ECO:0000259" key="3">
    <source>
        <dbReference type="SMART" id="SM00984"/>
    </source>
</evidence>
<dbReference type="Pfam" id="PF03720">
    <property type="entry name" value="UDPG_MGDP_dh_C"/>
    <property type="match status" value="1"/>
</dbReference>
<dbReference type="SUPFAM" id="SSF51735">
    <property type="entry name" value="NAD(P)-binding Rossmann-fold domains"/>
    <property type="match status" value="1"/>
</dbReference>
<dbReference type="Gene3D" id="3.40.50.720">
    <property type="entry name" value="NAD(P)-binding Rossmann-like Domain"/>
    <property type="match status" value="2"/>
</dbReference>
<dbReference type="GO" id="GO:0016628">
    <property type="term" value="F:oxidoreductase activity, acting on the CH-CH group of donors, NAD or NADP as acceptor"/>
    <property type="evidence" value="ECO:0007669"/>
    <property type="project" value="InterPro"/>
</dbReference>
<sequence>MTLQKIKEKKARIGIIGLGYVGLPLAIEFCKVGFRVTGLDIDNEKIDLLSKGKSYIKHIPNKNINYLMQGNNFEGSTDFSSIGQLDCILICVPTPLNKNREPDMGYVISTAHKMSPYIVKNQLIVLESTTFPGTTQEVLIPELELGSDLKANKDFYIAYSPEREDPNNKEYTIATTPKVIGSDDPTGLELADSLYSFIVNKTVPVSGTKVAEATKLTENVFRAVNIALVNELKIIYEKMGIDIWEVIEACKTKPFGFMPFYPGPGLGGHCIPIDPFYLTWKAREHGITTRFIELAGEINTLMPDYVMQKITFALNKEGKSLKNSRILLLGLAYKKDVDDTRESVTFKIMELLEAKGALTDYNDPFIPKIKPTRKYKQFVEKKSVPIDKVNQYDLTVVLTDHTSYDFETIVNQSKVIVDTRNACGSIKSVKIIKA</sequence>
<dbReference type="Pfam" id="PF03721">
    <property type="entry name" value="UDPG_MGDP_dh_N"/>
    <property type="match status" value="1"/>
</dbReference>
<dbReference type="SUPFAM" id="SSF52413">
    <property type="entry name" value="UDP-glucose/GDP-mannose dehydrogenase C-terminal domain"/>
    <property type="match status" value="1"/>
</dbReference>
<keyword evidence="1" id="KW-0560">Oxidoreductase</keyword>
<dbReference type="InterPro" id="IPR017476">
    <property type="entry name" value="UDP-Glc/GDP-Man"/>
</dbReference>
<dbReference type="AlphaFoldDB" id="A0A382AM82"/>
<name>A0A382AM82_9ZZZZ</name>
<dbReference type="EMBL" id="UINC01025824">
    <property type="protein sequence ID" value="SVB02133.1"/>
    <property type="molecule type" value="Genomic_DNA"/>
</dbReference>
<evidence type="ECO:0000256" key="2">
    <source>
        <dbReference type="ARBA" id="ARBA00023027"/>
    </source>
</evidence>
<dbReference type="InterPro" id="IPR036220">
    <property type="entry name" value="UDP-Glc/GDP-Man_DH_C_sf"/>
</dbReference>
<dbReference type="GO" id="GO:0016616">
    <property type="term" value="F:oxidoreductase activity, acting on the CH-OH group of donors, NAD or NADP as acceptor"/>
    <property type="evidence" value="ECO:0007669"/>
    <property type="project" value="InterPro"/>
</dbReference>
<evidence type="ECO:0000256" key="1">
    <source>
        <dbReference type="ARBA" id="ARBA00023002"/>
    </source>
</evidence>
<dbReference type="SMART" id="SM00984">
    <property type="entry name" value="UDPG_MGDP_dh_C"/>
    <property type="match status" value="1"/>
</dbReference>
<dbReference type="InterPro" id="IPR014027">
    <property type="entry name" value="UDP-Glc/GDP-Man_DH_C"/>
</dbReference>
<proteinExistence type="predicted"/>
<accession>A0A382AM82</accession>
<dbReference type="GO" id="GO:0000271">
    <property type="term" value="P:polysaccharide biosynthetic process"/>
    <property type="evidence" value="ECO:0007669"/>
    <property type="project" value="InterPro"/>
</dbReference>
<dbReference type="SUPFAM" id="SSF48179">
    <property type="entry name" value="6-phosphogluconate dehydrogenase C-terminal domain-like"/>
    <property type="match status" value="1"/>
</dbReference>
<evidence type="ECO:0000313" key="4">
    <source>
        <dbReference type="EMBL" id="SVB02133.1"/>
    </source>
</evidence>
<reference evidence="4" key="1">
    <citation type="submission" date="2018-05" db="EMBL/GenBank/DDBJ databases">
        <authorList>
            <person name="Lanie J.A."/>
            <person name="Ng W.-L."/>
            <person name="Kazmierczak K.M."/>
            <person name="Andrzejewski T.M."/>
            <person name="Davidsen T.M."/>
            <person name="Wayne K.J."/>
            <person name="Tettelin H."/>
            <person name="Glass J.I."/>
            <person name="Rusch D."/>
            <person name="Podicherti R."/>
            <person name="Tsui H.-C.T."/>
            <person name="Winkler M.E."/>
        </authorList>
    </citation>
    <scope>NUCLEOTIDE SEQUENCE</scope>
</reference>
<dbReference type="InterPro" id="IPR036291">
    <property type="entry name" value="NAD(P)-bd_dom_sf"/>
</dbReference>
<organism evidence="4">
    <name type="scientific">marine metagenome</name>
    <dbReference type="NCBI Taxonomy" id="408172"/>
    <lineage>
        <taxon>unclassified sequences</taxon>
        <taxon>metagenomes</taxon>
        <taxon>ecological metagenomes</taxon>
    </lineage>
</organism>
<dbReference type="Pfam" id="PF00984">
    <property type="entry name" value="UDPG_MGDP_dh"/>
    <property type="match status" value="1"/>
</dbReference>
<feature type="domain" description="UDP-glucose/GDP-mannose dehydrogenase C-terminal" evidence="3">
    <location>
        <begin position="327"/>
        <end position="425"/>
    </location>
</feature>
<protein>
    <recommendedName>
        <fullName evidence="3">UDP-glucose/GDP-mannose dehydrogenase C-terminal domain-containing protein</fullName>
    </recommendedName>
</protein>
<dbReference type="InterPro" id="IPR014026">
    <property type="entry name" value="UDP-Glc/GDP-Man_DH_dimer"/>
</dbReference>
<dbReference type="PIRSF" id="PIRSF500136">
    <property type="entry name" value="UDP_ManNAc_DH"/>
    <property type="match status" value="1"/>
</dbReference>